<gene>
    <name evidence="1" type="ORF">PPRIM_AZ9-3.1.T1730017</name>
</gene>
<comment type="caution">
    <text evidence="1">The sequence shown here is derived from an EMBL/GenBank/DDBJ whole genome shotgun (WGS) entry which is preliminary data.</text>
</comment>
<dbReference type="Proteomes" id="UP000688137">
    <property type="component" value="Unassembled WGS sequence"/>
</dbReference>
<name>A0A8S1QLG6_PARPR</name>
<proteinExistence type="predicted"/>
<keyword evidence="2" id="KW-1185">Reference proteome</keyword>
<reference evidence="1" key="1">
    <citation type="submission" date="2021-01" db="EMBL/GenBank/DDBJ databases">
        <authorList>
            <consortium name="Genoscope - CEA"/>
            <person name="William W."/>
        </authorList>
    </citation>
    <scope>NUCLEOTIDE SEQUENCE</scope>
</reference>
<organism evidence="1 2">
    <name type="scientific">Paramecium primaurelia</name>
    <dbReference type="NCBI Taxonomy" id="5886"/>
    <lineage>
        <taxon>Eukaryota</taxon>
        <taxon>Sar</taxon>
        <taxon>Alveolata</taxon>
        <taxon>Ciliophora</taxon>
        <taxon>Intramacronucleata</taxon>
        <taxon>Oligohymenophorea</taxon>
        <taxon>Peniculida</taxon>
        <taxon>Parameciidae</taxon>
        <taxon>Paramecium</taxon>
    </lineage>
</organism>
<evidence type="ECO:0000313" key="2">
    <source>
        <dbReference type="Proteomes" id="UP000688137"/>
    </source>
</evidence>
<accession>A0A8S1QLG6</accession>
<dbReference type="AlphaFoldDB" id="A0A8S1QLG6"/>
<sequence>MQIRSDHQNQQIIGFCIDGACPNQKLFCHLCLPSHIQHISKLTSEELLSGWIKERILAAQDIQKNIQECKIALDRLINLFFLYNNFNIQQLTELGLSKIDQLIKGFSQIGDCEEKLFKQLKQSIEQTKSFVNEIIKKIKNQQVYLIFNIMITKLRIISTN</sequence>
<protein>
    <submittedName>
        <fullName evidence="1">Uncharacterized protein</fullName>
    </submittedName>
</protein>
<dbReference type="EMBL" id="CAJJDM010000182">
    <property type="protein sequence ID" value="CAD8116479.1"/>
    <property type="molecule type" value="Genomic_DNA"/>
</dbReference>
<evidence type="ECO:0000313" key="1">
    <source>
        <dbReference type="EMBL" id="CAD8116479.1"/>
    </source>
</evidence>